<evidence type="ECO:0000256" key="3">
    <source>
        <dbReference type="ARBA" id="ARBA00022741"/>
    </source>
</evidence>
<keyword evidence="3" id="KW-0547">Nucleotide-binding</keyword>
<feature type="region of interest" description="Disordered" evidence="7">
    <location>
        <begin position="649"/>
        <end position="668"/>
    </location>
</feature>
<dbReference type="InterPro" id="IPR050401">
    <property type="entry name" value="Cyclic_nucleotide_synthase"/>
</dbReference>
<evidence type="ECO:0000313" key="11">
    <source>
        <dbReference type="EMBL" id="CAB9523113.1"/>
    </source>
</evidence>
<evidence type="ECO:0000259" key="9">
    <source>
        <dbReference type="PROSITE" id="PS50125"/>
    </source>
</evidence>
<keyword evidence="2 8" id="KW-0812">Transmembrane</keyword>
<evidence type="ECO:0000256" key="5">
    <source>
        <dbReference type="ARBA" id="ARBA00023136"/>
    </source>
</evidence>
<dbReference type="Gene3D" id="3.30.450.350">
    <property type="entry name" value="CHASE domain"/>
    <property type="match status" value="1"/>
</dbReference>
<dbReference type="InterPro" id="IPR006189">
    <property type="entry name" value="CHASE_dom"/>
</dbReference>
<evidence type="ECO:0000256" key="7">
    <source>
        <dbReference type="SAM" id="MobiDB-lite"/>
    </source>
</evidence>
<dbReference type="PANTHER" id="PTHR11920:SF335">
    <property type="entry name" value="GUANYLATE CYCLASE"/>
    <property type="match status" value="1"/>
</dbReference>
<dbReference type="GO" id="GO:0001653">
    <property type="term" value="F:peptide receptor activity"/>
    <property type="evidence" value="ECO:0007669"/>
    <property type="project" value="TreeGrafter"/>
</dbReference>
<evidence type="ECO:0000259" key="10">
    <source>
        <dbReference type="PROSITE" id="PS50839"/>
    </source>
</evidence>
<evidence type="ECO:0000313" key="12">
    <source>
        <dbReference type="Proteomes" id="UP001153069"/>
    </source>
</evidence>
<proteinExistence type="predicted"/>
<dbReference type="InterPro" id="IPR001054">
    <property type="entry name" value="A/G_cyclase"/>
</dbReference>
<feature type="domain" description="CHASE" evidence="10">
    <location>
        <begin position="184"/>
        <end position="259"/>
    </location>
</feature>
<keyword evidence="5 8" id="KW-0472">Membrane</keyword>
<dbReference type="SMART" id="SM00044">
    <property type="entry name" value="CYCc"/>
    <property type="match status" value="1"/>
</dbReference>
<dbReference type="Pfam" id="PF00211">
    <property type="entry name" value="Guanylate_cyc"/>
    <property type="match status" value="1"/>
</dbReference>
<evidence type="ECO:0000256" key="4">
    <source>
        <dbReference type="ARBA" id="ARBA00022989"/>
    </source>
</evidence>
<organism evidence="11 12">
    <name type="scientific">Seminavis robusta</name>
    <dbReference type="NCBI Taxonomy" id="568900"/>
    <lineage>
        <taxon>Eukaryota</taxon>
        <taxon>Sar</taxon>
        <taxon>Stramenopiles</taxon>
        <taxon>Ochrophyta</taxon>
        <taxon>Bacillariophyta</taxon>
        <taxon>Bacillariophyceae</taxon>
        <taxon>Bacillariophycidae</taxon>
        <taxon>Naviculales</taxon>
        <taxon>Naviculaceae</taxon>
        <taxon>Seminavis</taxon>
    </lineage>
</organism>
<dbReference type="SMART" id="SM01079">
    <property type="entry name" value="CHASE"/>
    <property type="match status" value="1"/>
</dbReference>
<reference evidence="11" key="1">
    <citation type="submission" date="2020-06" db="EMBL/GenBank/DDBJ databases">
        <authorList>
            <consortium name="Plant Systems Biology data submission"/>
        </authorList>
    </citation>
    <scope>NUCLEOTIDE SEQUENCE</scope>
    <source>
        <strain evidence="11">D6</strain>
    </source>
</reference>
<keyword evidence="11" id="KW-0675">Receptor</keyword>
<dbReference type="Proteomes" id="UP001153069">
    <property type="component" value="Unassembled WGS sequence"/>
</dbReference>
<evidence type="ECO:0000256" key="2">
    <source>
        <dbReference type="ARBA" id="ARBA00022692"/>
    </source>
</evidence>
<dbReference type="PROSITE" id="PS50839">
    <property type="entry name" value="CHASE"/>
    <property type="match status" value="1"/>
</dbReference>
<dbReference type="PROSITE" id="PS50125">
    <property type="entry name" value="GUANYLATE_CYCLASE_2"/>
    <property type="match status" value="1"/>
</dbReference>
<dbReference type="GO" id="GO:0035556">
    <property type="term" value="P:intracellular signal transduction"/>
    <property type="evidence" value="ECO:0007669"/>
    <property type="project" value="InterPro"/>
</dbReference>
<dbReference type="SUPFAM" id="SSF55073">
    <property type="entry name" value="Nucleotide cyclase"/>
    <property type="match status" value="1"/>
</dbReference>
<keyword evidence="4 8" id="KW-1133">Transmembrane helix</keyword>
<evidence type="ECO:0000256" key="6">
    <source>
        <dbReference type="ARBA" id="ARBA00023239"/>
    </source>
</evidence>
<keyword evidence="6" id="KW-0456">Lyase</keyword>
<dbReference type="GO" id="GO:0007168">
    <property type="term" value="P:receptor guanylyl cyclase signaling pathway"/>
    <property type="evidence" value="ECO:0007669"/>
    <property type="project" value="TreeGrafter"/>
</dbReference>
<sequence>MGRPNTFLTAKSADLEESRFDDSNIDPSSRSSPSSPSRSGWGASVPSAFIFSLGCITAAAFVWFGVSAAIDEQNAEFQRSAADTTNKLQDAFEDYSQAASTVHMRCRHRNFTRQDFREAFEYLMDGGLRFKAVQFNPMFTHAERPGAEEEARAYYAEHYPHVDYQGFRGFNYPNSTTLEPRIEQPFYFPIHYQEPVVGNEAAIDLDYHSSESRTRAVDALFETKGPSLTDRLSLVKKKGEVSRCGAHNGPSYGVVLMHPGVELSQPQPGDEVWPRDFSTIVLCVPDLLARSIAGQSKSSFIYIHDQSTPGAEDGEPVFMGGAQVEIADFHQKVDFLDEVKLSELSAKLKEQSSITVANRVWTVTVLSMDDTYEPDILFVCLGGAFVLLGSVFLAIWVYTWKQAQYMQVLATAERSTAIVTSLFPKNVAKQMMDYDVADREGCADTKSKPIADLFPSATIIFADMVGFTEWSSMREPTDVFLLLETVYAAFDEIAARRKVFKVETIGDCYVAVCGLPEPCKNHAVVMARFAHECACISKSVLRGLEAELGPETSTLDFRVGLHSGAVTGGVLRGQRARFQLFGDTVNTAARMESTGKKGAIHVSTATADLIREAGWGEWVVPREDKVHAKGLGFVDTCWLSIKSDDRAALGGGASQSDHHESYRTDESV</sequence>
<keyword evidence="12" id="KW-1185">Reference proteome</keyword>
<dbReference type="Gene3D" id="3.30.70.1230">
    <property type="entry name" value="Nucleotide cyclase"/>
    <property type="match status" value="1"/>
</dbReference>
<evidence type="ECO:0000256" key="1">
    <source>
        <dbReference type="ARBA" id="ARBA00004370"/>
    </source>
</evidence>
<dbReference type="Pfam" id="PF03924">
    <property type="entry name" value="CHASE"/>
    <property type="match status" value="1"/>
</dbReference>
<accession>A0A9N8ELZ0</accession>
<feature type="region of interest" description="Disordered" evidence="7">
    <location>
        <begin position="17"/>
        <end position="40"/>
    </location>
</feature>
<dbReference type="CDD" id="cd07302">
    <property type="entry name" value="CHD"/>
    <property type="match status" value="1"/>
</dbReference>
<dbReference type="InterPro" id="IPR029787">
    <property type="entry name" value="Nucleotide_cyclase"/>
</dbReference>
<dbReference type="GO" id="GO:0005886">
    <property type="term" value="C:plasma membrane"/>
    <property type="evidence" value="ECO:0007669"/>
    <property type="project" value="TreeGrafter"/>
</dbReference>
<feature type="transmembrane region" description="Helical" evidence="8">
    <location>
        <begin position="48"/>
        <end position="70"/>
    </location>
</feature>
<dbReference type="GO" id="GO:0000166">
    <property type="term" value="F:nucleotide binding"/>
    <property type="evidence" value="ECO:0007669"/>
    <property type="project" value="UniProtKB-KW"/>
</dbReference>
<evidence type="ECO:0000256" key="8">
    <source>
        <dbReference type="SAM" id="Phobius"/>
    </source>
</evidence>
<comment type="subcellular location">
    <subcellularLocation>
        <location evidence="1">Membrane</location>
    </subcellularLocation>
</comment>
<feature type="compositionally biased region" description="Low complexity" evidence="7">
    <location>
        <begin position="27"/>
        <end position="39"/>
    </location>
</feature>
<dbReference type="GO" id="GO:0004383">
    <property type="term" value="F:guanylate cyclase activity"/>
    <property type="evidence" value="ECO:0007669"/>
    <property type="project" value="TreeGrafter"/>
</dbReference>
<gene>
    <name evidence="11" type="ORF">SEMRO_1378_G267650.1</name>
</gene>
<dbReference type="OrthoDB" id="40333at2759"/>
<dbReference type="PANTHER" id="PTHR11920">
    <property type="entry name" value="GUANYLYL CYCLASE"/>
    <property type="match status" value="1"/>
</dbReference>
<dbReference type="EMBL" id="CAICTM010001376">
    <property type="protein sequence ID" value="CAB9523113.1"/>
    <property type="molecule type" value="Genomic_DNA"/>
</dbReference>
<name>A0A9N8ELZ0_9STRA</name>
<dbReference type="AlphaFoldDB" id="A0A9N8ELZ0"/>
<feature type="domain" description="Guanylate cyclase" evidence="9">
    <location>
        <begin position="458"/>
        <end position="592"/>
    </location>
</feature>
<dbReference type="InterPro" id="IPR042240">
    <property type="entry name" value="CHASE_sf"/>
</dbReference>
<protein>
    <submittedName>
        <fullName evidence="11">Receptor-type guanylate cyclase gcy</fullName>
    </submittedName>
</protein>
<comment type="caution">
    <text evidence="11">The sequence shown here is derived from an EMBL/GenBank/DDBJ whole genome shotgun (WGS) entry which is preliminary data.</text>
</comment>
<feature type="transmembrane region" description="Helical" evidence="8">
    <location>
        <begin position="376"/>
        <end position="398"/>
    </location>
</feature>
<dbReference type="GO" id="GO:0004016">
    <property type="term" value="F:adenylate cyclase activity"/>
    <property type="evidence" value="ECO:0007669"/>
    <property type="project" value="TreeGrafter"/>
</dbReference>
<feature type="compositionally biased region" description="Basic and acidic residues" evidence="7">
    <location>
        <begin position="656"/>
        <end position="668"/>
    </location>
</feature>